<sequence length="273" mass="28491">MKKTFSTLVLVASAILVNAQVGVNTQTPAATLDVVGKPSVASTLDGIIPPRLTGSELRAKTYSAAQTGSLVYVTAPDTAPAGQTVNVTSKGLFSFDGTVWTAVSTASPTAPVGTGTVIYVNGQQQIAQEVSVRMNADWTAPAGTNSSIGNIQTEMIDNFNTFTGTSSGNSFSVNVDGTYLAIMNFSLQANPSAVNGNCTYGIWNVTDGVWVAENVETNIMNAGALKNMAFSVAMDLQAGKTYSFYINQSATSVLVRGQIAGVPSTFFSIKRLK</sequence>
<dbReference type="EMBL" id="FNWQ01000007">
    <property type="protein sequence ID" value="SEH44921.1"/>
    <property type="molecule type" value="Genomic_DNA"/>
</dbReference>
<name>A0A1H6I741_CHRCI</name>
<dbReference type="OrthoDB" id="1340359at2"/>
<accession>A0A1H6I741</accession>
<keyword evidence="1" id="KW-0732">Signal</keyword>
<proteinExistence type="predicted"/>
<evidence type="ECO:0000313" key="2">
    <source>
        <dbReference type="EMBL" id="SEH44921.1"/>
    </source>
</evidence>
<feature type="chain" id="PRO_5011553491" description="C1q domain-containing protein" evidence="1">
    <location>
        <begin position="20"/>
        <end position="273"/>
    </location>
</feature>
<evidence type="ECO:0000313" key="3">
    <source>
        <dbReference type="Proteomes" id="UP000198561"/>
    </source>
</evidence>
<dbReference type="Proteomes" id="UP000198561">
    <property type="component" value="Unassembled WGS sequence"/>
</dbReference>
<dbReference type="RefSeq" id="WP_089695628.1">
    <property type="nucleotide sequence ID" value="NZ_FNWQ01000007.1"/>
</dbReference>
<gene>
    <name evidence="2" type="ORF">SAMN05421593_4250</name>
</gene>
<dbReference type="STRING" id="680127.SAMN05421593_4250"/>
<evidence type="ECO:0000256" key="1">
    <source>
        <dbReference type="SAM" id="SignalP"/>
    </source>
</evidence>
<evidence type="ECO:0008006" key="4">
    <source>
        <dbReference type="Google" id="ProtNLM"/>
    </source>
</evidence>
<protein>
    <recommendedName>
        <fullName evidence="4">C1q domain-containing protein</fullName>
    </recommendedName>
</protein>
<reference evidence="2 3" key="1">
    <citation type="submission" date="2016-10" db="EMBL/GenBank/DDBJ databases">
        <authorList>
            <person name="de Groot N.N."/>
        </authorList>
    </citation>
    <scope>NUCLEOTIDE SEQUENCE [LARGE SCALE GENOMIC DNA]</scope>
    <source>
        <strain evidence="2 3">DSM 23031</strain>
    </source>
</reference>
<feature type="signal peptide" evidence="1">
    <location>
        <begin position="1"/>
        <end position="19"/>
    </location>
</feature>
<organism evidence="2 3">
    <name type="scientific">Chryseobacterium culicis</name>
    <dbReference type="NCBI Taxonomy" id="680127"/>
    <lineage>
        <taxon>Bacteria</taxon>
        <taxon>Pseudomonadati</taxon>
        <taxon>Bacteroidota</taxon>
        <taxon>Flavobacteriia</taxon>
        <taxon>Flavobacteriales</taxon>
        <taxon>Weeksellaceae</taxon>
        <taxon>Chryseobacterium group</taxon>
        <taxon>Chryseobacterium</taxon>
    </lineage>
</organism>
<dbReference type="AlphaFoldDB" id="A0A1H6I741"/>